<dbReference type="Pfam" id="PF25000">
    <property type="entry name" value="DUF7779"/>
    <property type="match status" value="1"/>
</dbReference>
<dbReference type="PRINTS" id="PR00364">
    <property type="entry name" value="DISEASERSIST"/>
</dbReference>
<evidence type="ECO:0000259" key="3">
    <source>
        <dbReference type="Pfam" id="PF25000"/>
    </source>
</evidence>
<gene>
    <name evidence="4" type="ORF">TGAM01_v205724</name>
</gene>
<dbReference type="AlphaFoldDB" id="A0A2P4ZMC1"/>
<dbReference type="Gene3D" id="3.40.50.300">
    <property type="entry name" value="P-loop containing nucleotide triphosphate hydrolases"/>
    <property type="match status" value="1"/>
</dbReference>
<comment type="caution">
    <text evidence="4">The sequence shown here is derived from an EMBL/GenBank/DDBJ whole genome shotgun (WGS) entry which is preliminary data.</text>
</comment>
<keyword evidence="5" id="KW-1185">Reference proteome</keyword>
<dbReference type="InterPro" id="IPR019734">
    <property type="entry name" value="TPR_rpt"/>
</dbReference>
<dbReference type="STRING" id="398673.A0A2P4ZMC1"/>
<dbReference type="SUPFAM" id="SSF48452">
    <property type="entry name" value="TPR-like"/>
    <property type="match status" value="1"/>
</dbReference>
<dbReference type="Gene3D" id="1.25.40.10">
    <property type="entry name" value="Tetratricopeptide repeat domain"/>
    <property type="match status" value="2"/>
</dbReference>
<feature type="repeat" description="TPR" evidence="1">
    <location>
        <begin position="1037"/>
        <end position="1070"/>
    </location>
</feature>
<evidence type="ECO:0000313" key="4">
    <source>
        <dbReference type="EMBL" id="PON25430.1"/>
    </source>
</evidence>
<dbReference type="PANTHER" id="PTHR35205:SF1">
    <property type="entry name" value="ZU5 DOMAIN-CONTAINING PROTEIN"/>
    <property type="match status" value="1"/>
</dbReference>
<dbReference type="InterPro" id="IPR002182">
    <property type="entry name" value="NB-ARC"/>
</dbReference>
<dbReference type="EMBL" id="JPDN02000018">
    <property type="protein sequence ID" value="PON25430.1"/>
    <property type="molecule type" value="Genomic_DNA"/>
</dbReference>
<feature type="domain" description="DUF7779" evidence="3">
    <location>
        <begin position="622"/>
        <end position="710"/>
    </location>
</feature>
<protein>
    <submittedName>
        <fullName evidence="4">Tetratricopeptide repeat domain-containing protein</fullName>
    </submittedName>
</protein>
<dbReference type="InterPro" id="IPR056681">
    <property type="entry name" value="DUF7779"/>
</dbReference>
<proteinExistence type="predicted"/>
<evidence type="ECO:0000313" key="5">
    <source>
        <dbReference type="Proteomes" id="UP000054821"/>
    </source>
</evidence>
<reference evidence="4 5" key="1">
    <citation type="journal article" date="2016" name="Genome Announc.">
        <title>Draft Whole-Genome Sequence of Trichoderma gamsii T6085, a Promising Biocontrol Agent of Fusarium Head Blight on Wheat.</title>
        <authorList>
            <person name="Baroncelli R."/>
            <person name="Zapparata A."/>
            <person name="Piaggeschi G."/>
            <person name="Sarrocco S."/>
            <person name="Vannacci G."/>
        </authorList>
    </citation>
    <scope>NUCLEOTIDE SEQUENCE [LARGE SCALE GENOMIC DNA]</scope>
    <source>
        <strain evidence="4 5">T6085</strain>
    </source>
</reference>
<evidence type="ECO:0000256" key="1">
    <source>
        <dbReference type="PROSITE-ProRule" id="PRU00339"/>
    </source>
</evidence>
<name>A0A2P4ZMC1_9HYPO</name>
<dbReference type="Pfam" id="PF00931">
    <property type="entry name" value="NB-ARC"/>
    <property type="match status" value="1"/>
</dbReference>
<evidence type="ECO:0000259" key="2">
    <source>
        <dbReference type="Pfam" id="PF00931"/>
    </source>
</evidence>
<dbReference type="Pfam" id="PF13424">
    <property type="entry name" value="TPR_12"/>
    <property type="match status" value="1"/>
</dbReference>
<dbReference type="Pfam" id="PF13181">
    <property type="entry name" value="TPR_8"/>
    <property type="match status" value="1"/>
</dbReference>
<dbReference type="GeneID" id="29981073"/>
<dbReference type="SMART" id="SM00028">
    <property type="entry name" value="TPR"/>
    <property type="match status" value="5"/>
</dbReference>
<dbReference type="PROSITE" id="PS50005">
    <property type="entry name" value="TPR"/>
    <property type="match status" value="1"/>
</dbReference>
<accession>A0A2P4ZMC1</accession>
<sequence>MLRPLIEPPVAGDASNGLDIVVIPAWGLSQPSQGARSSLFSWSRKLSDDLGPSVTIFEYQLDQENGKSLSDHVLNGGSNLLKSLRSHRPNNKSKRSIVFISYSTGGFVLKQALCLVRIHFHECGYLLPAISGLIFLGVPHFQRNATAAEVKQTIEFLLKFHNKEANKNCQTPNDAKALISLCREFERLNLNIPAISVYESQTATNESSYFARFLNTSQGQVIVPQRLSQVGIAGEQLVDSQSSHARVCDVDVTGDAYGKIQCLLSDIMRTAPERIALMSSPYKVPPRLRYATLRSDAGSYETDHLLPGTASVPTSYPEGCSTAGSTVASFEMVPLVTPLEGSEKEPILPCFMLSSQHRAEHFLGRDDMLATLDRYLLQEQKDAPDDTQRASIRSFAICGLGGVGKTTLAAEYAVSRQHVFDAIFWLNADDSNILGNSFAHISAKLGLEEGSSSDIAASHSIVMNWLSKPLKRPSEPETQENLAKWLIIFDNVDNLDVLSEFWPGLGRGSVLVTSRDPQAKRNMHIRDGTQLPGLSLVNTQLLLEQLTDSPATKAQEKAIQSIAGKLGGLPLAINQMAGLYRQLRCSHTDIAKLLDDKGIATTFQTTADLYKGQESQSLATIWALDRLEGPTRALLQVICLLDPDAIPQELLASFSVEPDLAEYPKTMLEYLRARGELLSSSLINLDEESGEISIHRLIQDSVLHDMSPEQLDAAYHTAIALVIAVWPFQSMKEHHSIARFGKCETFFPSVLRLKDGLEPMIRQGSYSPKNLGVARLFNDVGWYMFERGLPDKTVPFCNVALMIGEQMKSLDSIEAHEVIREGHSFIGIALVETNSHDKSQKHKQQWLDMLLERRSESGLQIRDYELGYAYNEIGVAYGNNGLCKQACEAFHESIQIFQGLEDYTDTMLGWPQPNLGFMYWLLKDYHNAEKVLIEILDIHAIVWGVDDTRSFKTGKILYGLGNVLEAQGRLQESLVFHQRCYEQYSKVLGNNHHRFGDVCHKMAGHCIRLHRFREAEDYLNKALKAFKLRPYLVNETARTTYLKGMLYQEMGRMEEANKEMRRAYEMRKRLKRTDSRPLEQLDETDFDQLVAFWSR</sequence>
<dbReference type="SUPFAM" id="SSF52540">
    <property type="entry name" value="P-loop containing nucleoside triphosphate hydrolases"/>
    <property type="match status" value="1"/>
</dbReference>
<feature type="domain" description="NB-ARC" evidence="2">
    <location>
        <begin position="394"/>
        <end position="523"/>
    </location>
</feature>
<keyword evidence="1" id="KW-0802">TPR repeat</keyword>
<dbReference type="RefSeq" id="XP_024405553.1">
    <property type="nucleotide sequence ID" value="XM_024549695.1"/>
</dbReference>
<organism evidence="4 5">
    <name type="scientific">Trichoderma gamsii</name>
    <dbReference type="NCBI Taxonomy" id="398673"/>
    <lineage>
        <taxon>Eukaryota</taxon>
        <taxon>Fungi</taxon>
        <taxon>Dikarya</taxon>
        <taxon>Ascomycota</taxon>
        <taxon>Pezizomycotina</taxon>
        <taxon>Sordariomycetes</taxon>
        <taxon>Hypocreomycetidae</taxon>
        <taxon>Hypocreales</taxon>
        <taxon>Hypocreaceae</taxon>
        <taxon>Trichoderma</taxon>
    </lineage>
</organism>
<dbReference type="InterPro" id="IPR027417">
    <property type="entry name" value="P-loop_NTPase"/>
</dbReference>
<dbReference type="InterPro" id="IPR011990">
    <property type="entry name" value="TPR-like_helical_dom_sf"/>
</dbReference>
<dbReference type="PANTHER" id="PTHR35205">
    <property type="entry name" value="NB-ARC AND TPR DOMAIN PROTEIN"/>
    <property type="match status" value="1"/>
</dbReference>
<dbReference type="Proteomes" id="UP000054821">
    <property type="component" value="Unassembled WGS sequence"/>
</dbReference>
<dbReference type="GO" id="GO:0043531">
    <property type="term" value="F:ADP binding"/>
    <property type="evidence" value="ECO:0007669"/>
    <property type="project" value="InterPro"/>
</dbReference>